<evidence type="ECO:0000256" key="1">
    <source>
        <dbReference type="SAM" id="MobiDB-lite"/>
    </source>
</evidence>
<dbReference type="EMBL" id="KE356560">
    <property type="protein sequence ID" value="ERG92633.1"/>
    <property type="molecule type" value="Genomic_DNA"/>
</dbReference>
<evidence type="ECO:0000313" key="3">
    <source>
        <dbReference type="Proteomes" id="UP000030649"/>
    </source>
</evidence>
<accession>U1N811</accession>
<dbReference type="HOGENOM" id="CLU_2243791_0_0_2"/>
<dbReference type="STRING" id="1238424.J07HQW1_02678"/>
<dbReference type="AlphaFoldDB" id="U1N811"/>
<reference evidence="2 3" key="1">
    <citation type="journal article" date="2013" name="PLoS ONE">
        <title>Assembly-driven community genomics of a hypersaline microbial ecosystem.</title>
        <authorList>
            <person name="Podell S."/>
            <person name="Ugalde J.A."/>
            <person name="Narasingarao P."/>
            <person name="Banfield J.F."/>
            <person name="Heidelberg K.B."/>
            <person name="Allen E.E."/>
        </authorList>
    </citation>
    <scope>NUCLEOTIDE SEQUENCE [LARGE SCALE GENOMIC DNA]</scope>
    <source>
        <strain evidence="3">J07HQW1</strain>
    </source>
</reference>
<name>U1N811_9EURY</name>
<proteinExistence type="predicted"/>
<evidence type="ECO:0000313" key="2">
    <source>
        <dbReference type="EMBL" id="ERG92633.1"/>
    </source>
</evidence>
<sequence>MWLPKYRNTDTVLTREAADRVEYIRHETTDEKGYSKSDCSVRPRSPVFGSLPKHSLVLPLLAGSTTVAHGSTTTATPPPPTTTTARRARGYYAGTPGHVSSETV</sequence>
<feature type="region of interest" description="Disordered" evidence="1">
    <location>
        <begin position="68"/>
        <end position="104"/>
    </location>
</feature>
<feature type="compositionally biased region" description="Low complexity" evidence="1">
    <location>
        <begin position="82"/>
        <end position="97"/>
    </location>
</feature>
<gene>
    <name evidence="2" type="ORF">J07HQW1_02678</name>
</gene>
<protein>
    <submittedName>
        <fullName evidence="2">Uncharacterized protein</fullName>
    </submittedName>
</protein>
<organism evidence="2 3">
    <name type="scientific">Haloquadratum walsbyi J07HQW1</name>
    <dbReference type="NCBI Taxonomy" id="1238424"/>
    <lineage>
        <taxon>Archaea</taxon>
        <taxon>Methanobacteriati</taxon>
        <taxon>Methanobacteriota</taxon>
        <taxon>Stenosarchaea group</taxon>
        <taxon>Halobacteria</taxon>
        <taxon>Halobacteriales</taxon>
        <taxon>Haloferacaceae</taxon>
        <taxon>Haloquadratum</taxon>
    </lineage>
</organism>
<dbReference type="Proteomes" id="UP000030649">
    <property type="component" value="Unassembled WGS sequence"/>
</dbReference>